<proteinExistence type="predicted"/>
<feature type="compositionally biased region" description="Polar residues" evidence="1">
    <location>
        <begin position="36"/>
        <end position="52"/>
    </location>
</feature>
<evidence type="ECO:0000313" key="3">
    <source>
        <dbReference type="Proteomes" id="UP000647860"/>
    </source>
</evidence>
<feature type="region of interest" description="Disordered" evidence="1">
    <location>
        <begin position="21"/>
        <end position="60"/>
    </location>
</feature>
<protein>
    <recommendedName>
        <fullName evidence="4">Transposase DDE domain-containing protein</fullName>
    </recommendedName>
</protein>
<keyword evidence="3" id="KW-1185">Reference proteome</keyword>
<organism evidence="2 3">
    <name type="scientific">Micromonospora gifhornensis</name>
    <dbReference type="NCBI Taxonomy" id="84594"/>
    <lineage>
        <taxon>Bacteria</taxon>
        <taxon>Bacillati</taxon>
        <taxon>Actinomycetota</taxon>
        <taxon>Actinomycetes</taxon>
        <taxon>Micromonosporales</taxon>
        <taxon>Micromonosporaceae</taxon>
        <taxon>Micromonospora</taxon>
    </lineage>
</organism>
<evidence type="ECO:0000256" key="1">
    <source>
        <dbReference type="SAM" id="MobiDB-lite"/>
    </source>
</evidence>
<name>A0ABQ4I8I3_9ACTN</name>
<comment type="caution">
    <text evidence="2">The sequence shown here is derived from an EMBL/GenBank/DDBJ whole genome shotgun (WGS) entry which is preliminary data.</text>
</comment>
<reference evidence="2 3" key="1">
    <citation type="submission" date="2021-01" db="EMBL/GenBank/DDBJ databases">
        <title>Whole genome shotgun sequence of Verrucosispora gifhornensis NBRC 16317.</title>
        <authorList>
            <person name="Komaki H."/>
            <person name="Tamura T."/>
        </authorList>
    </citation>
    <scope>NUCLEOTIDE SEQUENCE [LARGE SCALE GENOMIC DNA]</scope>
    <source>
        <strain evidence="2 3">NBRC 16317</strain>
    </source>
</reference>
<evidence type="ECO:0000313" key="2">
    <source>
        <dbReference type="EMBL" id="GIJ14183.1"/>
    </source>
</evidence>
<gene>
    <name evidence="2" type="ORF">Vgi01_08670</name>
</gene>
<dbReference type="Proteomes" id="UP000647860">
    <property type="component" value="Unassembled WGS sequence"/>
</dbReference>
<evidence type="ECO:0008006" key="4">
    <source>
        <dbReference type="Google" id="ProtNLM"/>
    </source>
</evidence>
<sequence length="90" mass="9637">MIWSRTGVSVDFILGPLSSAAVSRRGSARPHRRGSPLSQTSSSAGECSNTTGGADGSVCQARIRRRPRRYDKTATSFQATVTIAALLQWL</sequence>
<dbReference type="EMBL" id="BOPA01000008">
    <property type="protein sequence ID" value="GIJ14183.1"/>
    <property type="molecule type" value="Genomic_DNA"/>
</dbReference>
<accession>A0ABQ4I8I3</accession>